<protein>
    <submittedName>
        <fullName evidence="1">Uncharacterized protein</fullName>
    </submittedName>
</protein>
<organism evidence="1 2">
    <name type="scientific">Rhodococcus sacchari</name>
    <dbReference type="NCBI Taxonomy" id="2962047"/>
    <lineage>
        <taxon>Bacteria</taxon>
        <taxon>Bacillati</taxon>
        <taxon>Actinomycetota</taxon>
        <taxon>Actinomycetes</taxon>
        <taxon>Mycobacteriales</taxon>
        <taxon>Nocardiaceae</taxon>
        <taxon>Rhodococcus</taxon>
    </lineage>
</organism>
<gene>
    <name evidence="1" type="ORF">OED52_06495</name>
</gene>
<evidence type="ECO:0000313" key="2">
    <source>
        <dbReference type="Proteomes" id="UP001156484"/>
    </source>
</evidence>
<reference evidence="1" key="1">
    <citation type="submission" date="2022-10" db="EMBL/GenBank/DDBJ databases">
        <title>Rhodococcus ferula Z13 complete genome.</title>
        <authorList>
            <person name="Long X."/>
            <person name="Zang M."/>
        </authorList>
    </citation>
    <scope>NUCLEOTIDE SEQUENCE</scope>
    <source>
        <strain evidence="1">Z13</strain>
    </source>
</reference>
<dbReference type="EMBL" id="CP107551">
    <property type="protein sequence ID" value="UYP20188.1"/>
    <property type="molecule type" value="Genomic_DNA"/>
</dbReference>
<accession>A0ACD4DKG3</accession>
<keyword evidence="2" id="KW-1185">Reference proteome</keyword>
<name>A0ACD4DKG3_9NOCA</name>
<dbReference type="Proteomes" id="UP001156484">
    <property type="component" value="Chromosome"/>
</dbReference>
<evidence type="ECO:0000313" key="1">
    <source>
        <dbReference type="EMBL" id="UYP20188.1"/>
    </source>
</evidence>
<proteinExistence type="predicted"/>
<sequence length="151" mass="16028">METAATTLTEAANAAKSSTEVVELASVSLTEASDESQRRIASTLSAFSDSMSDQVSKTQKDTVAAISRSSDAVRSTIDDLVNGVRRFEAAQSAVASSLDAMDTRSAANAQDMVVAVQHLQDAVRRIEKSLVRHESAMQAQASDPSWLMFSG</sequence>